<name>A0A2N7W9G2_9BURK</name>
<reference evidence="2 3" key="1">
    <citation type="submission" date="2018-01" db="EMBL/GenBank/DDBJ databases">
        <title>Whole genome analyses suggest that Burkholderia sensu lato contains two further novel genera in the rhizoxinica-symbiotica group Mycetohabitans gen. nov., and Trinickia gen. nov.: implications for the evolution of diazotrophy and nodulation in the Burkholderiaceae.</title>
        <authorList>
            <person name="Estrada-de los Santos P."/>
            <person name="Palmer M."/>
            <person name="Chavez-Ramirez B."/>
            <person name="Beukes C."/>
            <person name="Steenkamp E.T."/>
            <person name="Hirsch A.M."/>
            <person name="Manyaka P."/>
            <person name="Maluk M."/>
            <person name="Lafos M."/>
            <person name="Crook M."/>
            <person name="Gross E."/>
            <person name="Simon M.F."/>
            <person name="Bueno dos Reis Junior F."/>
            <person name="Poole P.S."/>
            <person name="Venter S.N."/>
            <person name="James E.K."/>
        </authorList>
    </citation>
    <scope>NUCLEOTIDE SEQUENCE [LARGE SCALE GENOMIC DNA]</scope>
    <source>
        <strain evidence="2 3">WSM 3937</strain>
    </source>
</reference>
<dbReference type="Proteomes" id="UP000235659">
    <property type="component" value="Unassembled WGS sequence"/>
</dbReference>
<evidence type="ECO:0000313" key="4">
    <source>
        <dbReference type="Proteomes" id="UP000494205"/>
    </source>
</evidence>
<keyword evidence="3" id="KW-1185">Reference proteome</keyword>
<evidence type="ECO:0000313" key="3">
    <source>
        <dbReference type="Proteomes" id="UP000235659"/>
    </source>
</evidence>
<dbReference type="InterPro" id="IPR021769">
    <property type="entry name" value="DUF3331"/>
</dbReference>
<gene>
    <name evidence="2" type="ORF">C0Z16_28295</name>
    <name evidence="1" type="ORF">LMG27174_05837</name>
</gene>
<evidence type="ECO:0000313" key="1">
    <source>
        <dbReference type="EMBL" id="CAB3731444.1"/>
    </source>
</evidence>
<dbReference type="EMBL" id="PNXY01000026">
    <property type="protein sequence ID" value="PMS26034.1"/>
    <property type="molecule type" value="Genomic_DNA"/>
</dbReference>
<protein>
    <recommendedName>
        <fullName evidence="5">DUF3331 domain-containing protein</fullName>
    </recommendedName>
</protein>
<accession>A0A2N7W9G2</accession>
<evidence type="ECO:0008006" key="5">
    <source>
        <dbReference type="Google" id="ProtNLM"/>
    </source>
</evidence>
<dbReference type="Proteomes" id="UP000494205">
    <property type="component" value="Unassembled WGS sequence"/>
</dbReference>
<sequence>MCGPDPWSQIIGRLSAHWHETASAVCQASGRRNRRSRPVAARAVFNGRVPTIRSIEWQTDTTVLVSWSDATRGSYLDQTWRAGYARVSGVCALSGMSVKRGDVVFRPFHRGTAPPSNALDMILASVLTRYAAGQLVLA</sequence>
<dbReference type="AlphaFoldDB" id="A0A2N7W9G2"/>
<evidence type="ECO:0000313" key="2">
    <source>
        <dbReference type="EMBL" id="PMS26034.1"/>
    </source>
</evidence>
<dbReference type="OrthoDB" id="9152922at2"/>
<proteinExistence type="predicted"/>
<reference evidence="1 4" key="2">
    <citation type="submission" date="2020-04" db="EMBL/GenBank/DDBJ databases">
        <authorList>
            <person name="De Canck E."/>
        </authorList>
    </citation>
    <scope>NUCLEOTIDE SEQUENCE [LARGE SCALE GENOMIC DNA]</scope>
    <source>
        <strain evidence="1 4">LMG 27174</strain>
    </source>
</reference>
<organism evidence="1 4">
    <name type="scientific">Paraburkholderia rhynchosiae</name>
    <dbReference type="NCBI Taxonomy" id="487049"/>
    <lineage>
        <taxon>Bacteria</taxon>
        <taxon>Pseudomonadati</taxon>
        <taxon>Pseudomonadota</taxon>
        <taxon>Betaproteobacteria</taxon>
        <taxon>Burkholderiales</taxon>
        <taxon>Burkholderiaceae</taxon>
        <taxon>Paraburkholderia</taxon>
    </lineage>
</organism>
<dbReference type="EMBL" id="CADIJZ010000027">
    <property type="protein sequence ID" value="CAB3731444.1"/>
    <property type="molecule type" value="Genomic_DNA"/>
</dbReference>
<dbReference type="Pfam" id="PF11811">
    <property type="entry name" value="DUF3331"/>
    <property type="match status" value="1"/>
</dbReference>